<evidence type="ECO:0000256" key="6">
    <source>
        <dbReference type="ARBA" id="ARBA00051722"/>
    </source>
</evidence>
<dbReference type="PANTHER" id="PTHR11717:SF7">
    <property type="entry name" value="LOW MOLECULAR WEIGHT PHOSPHOTYROSINE PROTEIN PHOSPHATASE"/>
    <property type="match status" value="1"/>
</dbReference>
<keyword evidence="10" id="KW-1185">Reference proteome</keyword>
<dbReference type="PRINTS" id="PR00719">
    <property type="entry name" value="LMWPTPASE"/>
</dbReference>
<evidence type="ECO:0000256" key="2">
    <source>
        <dbReference type="ARBA" id="ARBA00011063"/>
    </source>
</evidence>
<name>A0AAD5SG35_9FUNG</name>
<dbReference type="GO" id="GO:0004726">
    <property type="term" value="F:non-membrane spanning protein tyrosine phosphatase activity"/>
    <property type="evidence" value="ECO:0007669"/>
    <property type="project" value="InterPro"/>
</dbReference>
<dbReference type="InterPro" id="IPR023485">
    <property type="entry name" value="Ptyr_pPase"/>
</dbReference>
<gene>
    <name evidence="9" type="ORF">HK097_001525</name>
</gene>
<dbReference type="Gene3D" id="3.40.50.2300">
    <property type="match status" value="1"/>
</dbReference>
<evidence type="ECO:0000313" key="10">
    <source>
        <dbReference type="Proteomes" id="UP001212841"/>
    </source>
</evidence>
<accession>A0AAD5SG35</accession>
<dbReference type="CDD" id="cd16343">
    <property type="entry name" value="LMWPTP"/>
    <property type="match status" value="1"/>
</dbReference>
<dbReference type="EMBL" id="JADGJD010000130">
    <property type="protein sequence ID" value="KAJ3054547.1"/>
    <property type="molecule type" value="Genomic_DNA"/>
</dbReference>
<evidence type="ECO:0000259" key="8">
    <source>
        <dbReference type="SMART" id="SM00226"/>
    </source>
</evidence>
<dbReference type="InterPro" id="IPR036196">
    <property type="entry name" value="Ptyr_pPase_sf"/>
</dbReference>
<dbReference type="Proteomes" id="UP001212841">
    <property type="component" value="Unassembled WGS sequence"/>
</dbReference>
<evidence type="ECO:0000256" key="5">
    <source>
        <dbReference type="ARBA" id="ARBA00022912"/>
    </source>
</evidence>
<keyword evidence="4" id="KW-0378">Hydrolase</keyword>
<dbReference type="InterPro" id="IPR017867">
    <property type="entry name" value="Tyr_phospatase_low_mol_wt"/>
</dbReference>
<evidence type="ECO:0000256" key="1">
    <source>
        <dbReference type="ARBA" id="ARBA00004496"/>
    </source>
</evidence>
<reference evidence="9" key="1">
    <citation type="submission" date="2020-05" db="EMBL/GenBank/DDBJ databases">
        <title>Phylogenomic resolution of chytrid fungi.</title>
        <authorList>
            <person name="Stajich J.E."/>
            <person name="Amses K."/>
            <person name="Simmons R."/>
            <person name="Seto K."/>
            <person name="Myers J."/>
            <person name="Bonds A."/>
            <person name="Quandt C.A."/>
            <person name="Barry K."/>
            <person name="Liu P."/>
            <person name="Grigoriev I."/>
            <person name="Longcore J.E."/>
            <person name="James T.Y."/>
        </authorList>
    </citation>
    <scope>NUCLEOTIDE SEQUENCE</scope>
    <source>
        <strain evidence="9">JEL0318</strain>
    </source>
</reference>
<feature type="active site" description="Proton donor" evidence="7">
    <location>
        <position position="130"/>
    </location>
</feature>
<dbReference type="FunFam" id="3.40.50.2300:FF:000105">
    <property type="entry name" value="Low molecular weight phosphotyrosine protein"/>
    <property type="match status" value="1"/>
</dbReference>
<comment type="catalytic activity">
    <reaction evidence="6">
        <text>O-phospho-L-tyrosyl-[protein] + H2O = L-tyrosyl-[protein] + phosphate</text>
        <dbReference type="Rhea" id="RHEA:10684"/>
        <dbReference type="Rhea" id="RHEA-COMP:10136"/>
        <dbReference type="Rhea" id="RHEA-COMP:20101"/>
        <dbReference type="ChEBI" id="CHEBI:15377"/>
        <dbReference type="ChEBI" id="CHEBI:43474"/>
        <dbReference type="ChEBI" id="CHEBI:46858"/>
        <dbReference type="ChEBI" id="CHEBI:61978"/>
        <dbReference type="EC" id="3.1.3.48"/>
    </reaction>
</comment>
<keyword evidence="5" id="KW-0904">Protein phosphatase</keyword>
<organism evidence="9 10">
    <name type="scientific">Rhizophlyctis rosea</name>
    <dbReference type="NCBI Taxonomy" id="64517"/>
    <lineage>
        <taxon>Eukaryota</taxon>
        <taxon>Fungi</taxon>
        <taxon>Fungi incertae sedis</taxon>
        <taxon>Chytridiomycota</taxon>
        <taxon>Chytridiomycota incertae sedis</taxon>
        <taxon>Chytridiomycetes</taxon>
        <taxon>Rhizophlyctidales</taxon>
        <taxon>Rhizophlyctidaceae</taxon>
        <taxon>Rhizophlyctis</taxon>
    </lineage>
</organism>
<keyword evidence="3" id="KW-0963">Cytoplasm</keyword>
<feature type="domain" description="Phosphotyrosine protein phosphatase I" evidence="8">
    <location>
        <begin position="8"/>
        <end position="156"/>
    </location>
</feature>
<dbReference type="GO" id="GO:0005737">
    <property type="term" value="C:cytoplasm"/>
    <property type="evidence" value="ECO:0007669"/>
    <property type="project" value="UniProtKB-SubCell"/>
</dbReference>
<dbReference type="AlphaFoldDB" id="A0AAD5SG35"/>
<comment type="similarity">
    <text evidence="2">Belongs to the low molecular weight phosphotyrosine protein phosphatase family.</text>
</comment>
<evidence type="ECO:0000256" key="4">
    <source>
        <dbReference type="ARBA" id="ARBA00022801"/>
    </source>
</evidence>
<dbReference type="GO" id="GO:0003993">
    <property type="term" value="F:acid phosphatase activity"/>
    <property type="evidence" value="ECO:0007669"/>
    <property type="project" value="InterPro"/>
</dbReference>
<comment type="caution">
    <text evidence="9">The sequence shown here is derived from an EMBL/GenBank/DDBJ whole genome shotgun (WGS) entry which is preliminary data.</text>
</comment>
<sequence length="160" mass="17838">MTADNEKVSVMFVCLGNICRSPMAEAVFTHIVKGHNLEHRFAKIDSAGTAGYHVGESPDRRSAATCRAHGVPVSHSAQKVNKAHYSSFDYLLCMDESNLIDLQNFKPKGSKAIVQLFGDYDPKGDRIIKDPYYGEQDGFEYNYKQVVRCSEGFLSHLGML</sequence>
<dbReference type="Pfam" id="PF01451">
    <property type="entry name" value="LMWPc"/>
    <property type="match status" value="1"/>
</dbReference>
<evidence type="ECO:0000256" key="7">
    <source>
        <dbReference type="PIRSR" id="PIRSR617867-1"/>
    </source>
</evidence>
<dbReference type="InterPro" id="IPR002115">
    <property type="entry name" value="Tyr_Pase_low_mol_wt_mml"/>
</dbReference>
<feature type="active site" description="Nucleophile" evidence="7">
    <location>
        <position position="14"/>
    </location>
</feature>
<evidence type="ECO:0000313" key="9">
    <source>
        <dbReference type="EMBL" id="KAJ3054547.1"/>
    </source>
</evidence>
<dbReference type="SUPFAM" id="SSF52788">
    <property type="entry name" value="Phosphotyrosine protein phosphatases I"/>
    <property type="match status" value="1"/>
</dbReference>
<dbReference type="PRINTS" id="PR00720">
    <property type="entry name" value="MAMMALPTPASE"/>
</dbReference>
<evidence type="ECO:0000256" key="3">
    <source>
        <dbReference type="ARBA" id="ARBA00022490"/>
    </source>
</evidence>
<feature type="active site" evidence="7">
    <location>
        <position position="20"/>
    </location>
</feature>
<protein>
    <recommendedName>
        <fullName evidence="8">Phosphotyrosine protein phosphatase I domain-containing protein</fullName>
    </recommendedName>
</protein>
<comment type="subcellular location">
    <subcellularLocation>
        <location evidence="1">Cytoplasm</location>
    </subcellularLocation>
</comment>
<dbReference type="PANTHER" id="PTHR11717">
    <property type="entry name" value="LOW MOLECULAR WEIGHT PROTEIN TYROSINE PHOSPHATASE"/>
    <property type="match status" value="1"/>
</dbReference>
<proteinExistence type="inferred from homology"/>
<dbReference type="SMART" id="SM00226">
    <property type="entry name" value="LMWPc"/>
    <property type="match status" value="1"/>
</dbReference>
<dbReference type="InterPro" id="IPR050438">
    <property type="entry name" value="LMW_PTPase"/>
</dbReference>